<organism evidence="1">
    <name type="scientific">marine metagenome</name>
    <dbReference type="NCBI Taxonomy" id="408172"/>
    <lineage>
        <taxon>unclassified sequences</taxon>
        <taxon>metagenomes</taxon>
        <taxon>ecological metagenomes</taxon>
    </lineage>
</organism>
<dbReference type="EMBL" id="UINC01173735">
    <property type="protein sequence ID" value="SVD79490.1"/>
    <property type="molecule type" value="Genomic_DNA"/>
</dbReference>
<reference evidence="1" key="1">
    <citation type="submission" date="2018-05" db="EMBL/GenBank/DDBJ databases">
        <authorList>
            <person name="Lanie J.A."/>
            <person name="Ng W.-L."/>
            <person name="Kazmierczak K.M."/>
            <person name="Andrzejewski T.M."/>
            <person name="Davidsen T.M."/>
            <person name="Wayne K.J."/>
            <person name="Tettelin H."/>
            <person name="Glass J.I."/>
            <person name="Rusch D."/>
            <person name="Podicherti R."/>
            <person name="Tsui H.-C.T."/>
            <person name="Winkler M.E."/>
        </authorList>
    </citation>
    <scope>NUCLEOTIDE SEQUENCE</scope>
</reference>
<protein>
    <submittedName>
        <fullName evidence="1">Uncharacterized protein</fullName>
    </submittedName>
</protein>
<evidence type="ECO:0000313" key="1">
    <source>
        <dbReference type="EMBL" id="SVD79490.1"/>
    </source>
</evidence>
<name>A0A382Y8P7_9ZZZZ</name>
<proteinExistence type="predicted"/>
<dbReference type="AlphaFoldDB" id="A0A382Y8P7"/>
<accession>A0A382Y8P7</accession>
<gene>
    <name evidence="1" type="ORF">METZ01_LOCUS432344</name>
</gene>
<sequence length="76" mass="8870">MEKLSFPQLSQKKFSFKKKEFITSSEDWGDADDGTQFEDIMLTPQAPDIEKPQPKRDTCFTRFFKTCISSGTYYNL</sequence>